<dbReference type="Proteomes" id="UP001139193">
    <property type="component" value="Unassembled WGS sequence"/>
</dbReference>
<dbReference type="EMBL" id="JALBGC010000002">
    <property type="protein sequence ID" value="MCI1187678.1"/>
    <property type="molecule type" value="Genomic_DNA"/>
</dbReference>
<dbReference type="InterPro" id="IPR011466">
    <property type="entry name" value="DUF1572"/>
</dbReference>
<accession>A0A9X1VFK1</accession>
<protein>
    <submittedName>
        <fullName evidence="1">DinB family protein</fullName>
    </submittedName>
</protein>
<name>A0A9X1VFK1_9BACT</name>
<dbReference type="Gene3D" id="1.20.120.450">
    <property type="entry name" value="dinb family like domain"/>
    <property type="match status" value="1"/>
</dbReference>
<reference evidence="1" key="1">
    <citation type="submission" date="2022-03" db="EMBL/GenBank/DDBJ databases">
        <title>Bacterial whole genome sequence for Hymenobacter sp. DH14.</title>
        <authorList>
            <person name="Le V."/>
        </authorList>
    </citation>
    <scope>NUCLEOTIDE SEQUENCE</scope>
    <source>
        <strain evidence="1">DH14</strain>
    </source>
</reference>
<sequence length="152" mass="17285">MLLDTLRQLFARDLSRLHQEIEAYHDETQIWHIDKEIANSAGNLCLHLVGNLTTYISSTLGGVAYTRDRDGEFSLKGVPRAELIRQIETTREQVEQALSRLPADDLAAEYPLLVFDRKTSTEYFLVHLATHLAYHLGQINYHRRLLDGPGAA</sequence>
<evidence type="ECO:0000313" key="2">
    <source>
        <dbReference type="Proteomes" id="UP001139193"/>
    </source>
</evidence>
<proteinExistence type="predicted"/>
<gene>
    <name evidence="1" type="ORF">MON38_09615</name>
</gene>
<dbReference type="InterPro" id="IPR034660">
    <property type="entry name" value="DinB/YfiT-like"/>
</dbReference>
<organism evidence="1 2">
    <name type="scientific">Hymenobacter cyanobacteriorum</name>
    <dbReference type="NCBI Taxonomy" id="2926463"/>
    <lineage>
        <taxon>Bacteria</taxon>
        <taxon>Pseudomonadati</taxon>
        <taxon>Bacteroidota</taxon>
        <taxon>Cytophagia</taxon>
        <taxon>Cytophagales</taxon>
        <taxon>Hymenobacteraceae</taxon>
        <taxon>Hymenobacter</taxon>
    </lineage>
</organism>
<evidence type="ECO:0000313" key="1">
    <source>
        <dbReference type="EMBL" id="MCI1187678.1"/>
    </source>
</evidence>
<comment type="caution">
    <text evidence="1">The sequence shown here is derived from an EMBL/GenBank/DDBJ whole genome shotgun (WGS) entry which is preliminary data.</text>
</comment>
<dbReference type="SUPFAM" id="SSF109854">
    <property type="entry name" value="DinB/YfiT-like putative metalloenzymes"/>
    <property type="match status" value="1"/>
</dbReference>
<keyword evidence="2" id="KW-1185">Reference proteome</keyword>
<dbReference type="RefSeq" id="WP_241935939.1">
    <property type="nucleotide sequence ID" value="NZ_JALBGC010000002.1"/>
</dbReference>
<dbReference type="Pfam" id="PF07609">
    <property type="entry name" value="DUF1572"/>
    <property type="match status" value="1"/>
</dbReference>
<dbReference type="AlphaFoldDB" id="A0A9X1VFK1"/>